<evidence type="ECO:0000256" key="3">
    <source>
        <dbReference type="ARBA" id="ARBA00022603"/>
    </source>
</evidence>
<keyword evidence="8" id="KW-1185">Reference proteome</keyword>
<dbReference type="GO" id="GO:0032259">
    <property type="term" value="P:methylation"/>
    <property type="evidence" value="ECO:0007669"/>
    <property type="project" value="UniProtKB-KW"/>
</dbReference>
<keyword evidence="1 6" id="KW-0963">Cytoplasm</keyword>
<reference evidence="8" key="1">
    <citation type="journal article" date="2019" name="Int. J. Syst. Evol. Microbiol.">
        <title>The Global Catalogue of Microorganisms (GCM) 10K type strain sequencing project: providing services to taxonomists for standard genome sequencing and annotation.</title>
        <authorList>
            <consortium name="The Broad Institute Genomics Platform"/>
            <consortium name="The Broad Institute Genome Sequencing Center for Infectious Disease"/>
            <person name="Wu L."/>
            <person name="Ma J."/>
        </authorList>
    </citation>
    <scope>NUCLEOTIDE SEQUENCE [LARGE SCALE GENOMIC DNA]</scope>
    <source>
        <strain evidence="8">TISTR 1514</strain>
    </source>
</reference>
<evidence type="ECO:0000256" key="1">
    <source>
        <dbReference type="ARBA" id="ARBA00022490"/>
    </source>
</evidence>
<dbReference type="InterPro" id="IPR003682">
    <property type="entry name" value="rRNA_ssu_MeTfrase_G"/>
</dbReference>
<dbReference type="Gene3D" id="3.40.50.150">
    <property type="entry name" value="Vaccinia Virus protein VP39"/>
    <property type="match status" value="1"/>
</dbReference>
<sequence>MPDPVTSVDLGEETVEVEPRPAVAEQIFGDRLPLAQAYANALATDGETLGLLGPLEYPRLWTRHVVNSALIAPLLNGNVGDVGSGAGLPGIPLAIARPDVQFTLIEPMERRHTWLTEQVAALGLENVTPLRARAEDLADTHTFDQVTARAVAALSKLIPITAPLVRYEGELVLLKGRSAEAEIQKAAKVIRKFQLTDIRVEEVGLDLDTESTRVVRATVA</sequence>
<evidence type="ECO:0000256" key="2">
    <source>
        <dbReference type="ARBA" id="ARBA00022552"/>
    </source>
</evidence>
<dbReference type="Proteomes" id="UP001597492">
    <property type="component" value="Unassembled WGS sequence"/>
</dbReference>
<proteinExistence type="inferred from homology"/>
<dbReference type="InterPro" id="IPR029063">
    <property type="entry name" value="SAM-dependent_MTases_sf"/>
</dbReference>
<dbReference type="GO" id="GO:0008168">
    <property type="term" value="F:methyltransferase activity"/>
    <property type="evidence" value="ECO:0007669"/>
    <property type="project" value="UniProtKB-KW"/>
</dbReference>
<comment type="caution">
    <text evidence="7">The sequence shown here is derived from an EMBL/GenBank/DDBJ whole genome shotgun (WGS) entry which is preliminary data.</text>
</comment>
<dbReference type="Pfam" id="PF02527">
    <property type="entry name" value="GidB"/>
    <property type="match status" value="1"/>
</dbReference>
<dbReference type="EC" id="2.1.1.-" evidence="6"/>
<dbReference type="HAMAP" id="MF_00074">
    <property type="entry name" value="16SrRNA_methyltr_G"/>
    <property type="match status" value="1"/>
</dbReference>
<comment type="caution">
    <text evidence="6">Lacks conserved residue(s) required for the propagation of feature annotation.</text>
</comment>
<dbReference type="PANTHER" id="PTHR31760:SF0">
    <property type="entry name" value="S-ADENOSYL-L-METHIONINE-DEPENDENT METHYLTRANSFERASES SUPERFAMILY PROTEIN"/>
    <property type="match status" value="1"/>
</dbReference>
<feature type="binding site" evidence="6">
    <location>
        <begin position="134"/>
        <end position="135"/>
    </location>
    <ligand>
        <name>S-adenosyl-L-methionine</name>
        <dbReference type="ChEBI" id="CHEBI:59789"/>
    </ligand>
</feature>
<evidence type="ECO:0000313" key="8">
    <source>
        <dbReference type="Proteomes" id="UP001597492"/>
    </source>
</evidence>
<evidence type="ECO:0000313" key="7">
    <source>
        <dbReference type="EMBL" id="MFD2757548.1"/>
    </source>
</evidence>
<feature type="binding site" evidence="6">
    <location>
        <position position="88"/>
    </location>
    <ligand>
        <name>S-adenosyl-L-methionine</name>
        <dbReference type="ChEBI" id="CHEBI:59789"/>
    </ligand>
</feature>
<evidence type="ECO:0000256" key="6">
    <source>
        <dbReference type="HAMAP-Rule" id="MF_00074"/>
    </source>
</evidence>
<dbReference type="RefSeq" id="WP_051082831.1">
    <property type="nucleotide sequence ID" value="NZ_JBHUNE010000003.1"/>
</dbReference>
<keyword evidence="3 6" id="KW-0489">Methyltransferase</keyword>
<protein>
    <recommendedName>
        <fullName evidence="6">Ribosomal RNA small subunit methyltransferase G</fullName>
        <ecNumber evidence="6">2.1.1.-</ecNumber>
    </recommendedName>
    <alternativeName>
        <fullName evidence="6">16S rRNA 7-methylguanosine methyltransferase</fullName>
        <shortName evidence="6">16S rRNA m7G methyltransferase</shortName>
    </alternativeName>
</protein>
<evidence type="ECO:0000256" key="4">
    <source>
        <dbReference type="ARBA" id="ARBA00022679"/>
    </source>
</evidence>
<evidence type="ECO:0000256" key="5">
    <source>
        <dbReference type="ARBA" id="ARBA00022691"/>
    </source>
</evidence>
<dbReference type="PANTHER" id="PTHR31760">
    <property type="entry name" value="S-ADENOSYL-L-METHIONINE-DEPENDENT METHYLTRANSFERASES SUPERFAMILY PROTEIN"/>
    <property type="match status" value="1"/>
</dbReference>
<feature type="binding site" evidence="6">
    <location>
        <position position="149"/>
    </location>
    <ligand>
        <name>S-adenosyl-L-methionine</name>
        <dbReference type="ChEBI" id="CHEBI:59789"/>
    </ligand>
</feature>
<keyword evidence="4 6" id="KW-0808">Transferase</keyword>
<keyword evidence="2 6" id="KW-0698">rRNA processing</keyword>
<gene>
    <name evidence="6 7" type="primary">rsmG</name>
    <name evidence="7" type="ORF">ACFSW7_04040</name>
</gene>
<dbReference type="EMBL" id="JBHUNE010000003">
    <property type="protein sequence ID" value="MFD2757548.1"/>
    <property type="molecule type" value="Genomic_DNA"/>
</dbReference>
<keyword evidence="5 6" id="KW-0949">S-adenosyl-L-methionine</keyword>
<comment type="similarity">
    <text evidence="6">Belongs to the methyltransferase superfamily. RNA methyltransferase RsmG family.</text>
</comment>
<comment type="subcellular location">
    <subcellularLocation>
        <location evidence="6">Cytoplasm</location>
    </subcellularLocation>
</comment>
<dbReference type="NCBIfam" id="TIGR00138">
    <property type="entry name" value="rsmG_gidB"/>
    <property type="match status" value="1"/>
</dbReference>
<name>A0ABW5UVQ4_9MICO</name>
<dbReference type="SUPFAM" id="SSF53335">
    <property type="entry name" value="S-adenosyl-L-methionine-dependent methyltransferases"/>
    <property type="match status" value="1"/>
</dbReference>
<feature type="binding site" evidence="6">
    <location>
        <position position="83"/>
    </location>
    <ligand>
        <name>S-adenosyl-L-methionine</name>
        <dbReference type="ChEBI" id="CHEBI:59789"/>
    </ligand>
</feature>
<accession>A0ABW5UVQ4</accession>
<comment type="function">
    <text evidence="6">Specifically methylates the N7 position of a guanine in 16S rRNA.</text>
</comment>
<organism evidence="7 8">
    <name type="scientific">Gulosibacter faecalis</name>
    <dbReference type="NCBI Taxonomy" id="272240"/>
    <lineage>
        <taxon>Bacteria</taxon>
        <taxon>Bacillati</taxon>
        <taxon>Actinomycetota</taxon>
        <taxon>Actinomycetes</taxon>
        <taxon>Micrococcales</taxon>
        <taxon>Microbacteriaceae</taxon>
        <taxon>Gulosibacter</taxon>
    </lineage>
</organism>